<evidence type="ECO:0000313" key="17">
    <source>
        <dbReference type="Proteomes" id="UP001341281"/>
    </source>
</evidence>
<evidence type="ECO:0000313" key="16">
    <source>
        <dbReference type="EMBL" id="WVZ88949.1"/>
    </source>
</evidence>
<name>A0AAQ3UB18_PASNO</name>
<dbReference type="GO" id="GO:0006508">
    <property type="term" value="P:proteolysis"/>
    <property type="evidence" value="ECO:0007669"/>
    <property type="project" value="UniProtKB-KW"/>
</dbReference>
<keyword evidence="6" id="KW-0064">Aspartyl protease</keyword>
<dbReference type="GO" id="GO:0015074">
    <property type="term" value="P:DNA integration"/>
    <property type="evidence" value="ECO:0007669"/>
    <property type="project" value="UniProtKB-KW"/>
</dbReference>
<evidence type="ECO:0000256" key="14">
    <source>
        <dbReference type="ARBA" id="ARBA00023172"/>
    </source>
</evidence>
<dbReference type="CDD" id="cd09274">
    <property type="entry name" value="RNase_HI_RT_Ty3"/>
    <property type="match status" value="1"/>
</dbReference>
<dbReference type="Gene3D" id="3.30.70.270">
    <property type="match status" value="2"/>
</dbReference>
<evidence type="ECO:0000256" key="12">
    <source>
        <dbReference type="ARBA" id="ARBA00022932"/>
    </source>
</evidence>
<proteinExistence type="predicted"/>
<dbReference type="InterPro" id="IPR041373">
    <property type="entry name" value="RT_RNaseH"/>
</dbReference>
<keyword evidence="1" id="KW-0645">Protease</keyword>
<dbReference type="InterPro" id="IPR012337">
    <property type="entry name" value="RNaseH-like_sf"/>
</dbReference>
<dbReference type="FunFam" id="3.30.420.10:FF:000032">
    <property type="entry name" value="Retrovirus-related Pol polyprotein from transposon 297-like Protein"/>
    <property type="match status" value="1"/>
</dbReference>
<evidence type="ECO:0000259" key="15">
    <source>
        <dbReference type="PROSITE" id="PS50994"/>
    </source>
</evidence>
<protein>
    <recommendedName>
        <fullName evidence="15">Integrase catalytic domain-containing protein</fullName>
    </recommendedName>
</protein>
<dbReference type="SUPFAM" id="SSF53098">
    <property type="entry name" value="Ribonuclease H-like"/>
    <property type="match status" value="1"/>
</dbReference>
<dbReference type="PANTHER" id="PTHR37984">
    <property type="entry name" value="PROTEIN CBG26694"/>
    <property type="match status" value="1"/>
</dbReference>
<dbReference type="InterPro" id="IPR056924">
    <property type="entry name" value="SH3_Tf2-1"/>
</dbReference>
<evidence type="ECO:0000256" key="9">
    <source>
        <dbReference type="ARBA" id="ARBA00022842"/>
    </source>
</evidence>
<dbReference type="GO" id="GO:0046872">
    <property type="term" value="F:metal ion binding"/>
    <property type="evidence" value="ECO:0007669"/>
    <property type="project" value="UniProtKB-KW"/>
</dbReference>
<dbReference type="AlphaFoldDB" id="A0AAQ3UB18"/>
<dbReference type="InterPro" id="IPR001584">
    <property type="entry name" value="Integrase_cat-core"/>
</dbReference>
<dbReference type="FunFam" id="1.10.340.70:FF:000001">
    <property type="entry name" value="Retrovirus-related Pol polyprotein from transposon gypsy-like Protein"/>
    <property type="match status" value="1"/>
</dbReference>
<dbReference type="FunFam" id="3.30.70.270:FF:000020">
    <property type="entry name" value="Transposon Tf2-6 polyprotein-like Protein"/>
    <property type="match status" value="1"/>
</dbReference>
<dbReference type="Pfam" id="PF17917">
    <property type="entry name" value="RT_RNaseH"/>
    <property type="match status" value="1"/>
</dbReference>
<evidence type="ECO:0000256" key="4">
    <source>
        <dbReference type="ARBA" id="ARBA00022722"/>
    </source>
</evidence>
<dbReference type="InterPro" id="IPR041588">
    <property type="entry name" value="Integrase_H2C2"/>
</dbReference>
<keyword evidence="13" id="KW-0238">DNA-binding</keyword>
<evidence type="ECO:0000256" key="2">
    <source>
        <dbReference type="ARBA" id="ARBA00022679"/>
    </source>
</evidence>
<evidence type="ECO:0000256" key="11">
    <source>
        <dbReference type="ARBA" id="ARBA00022918"/>
    </source>
</evidence>
<dbReference type="InterPro" id="IPR043128">
    <property type="entry name" value="Rev_trsase/Diguanyl_cyclase"/>
</dbReference>
<keyword evidence="11" id="KW-0695">RNA-directed DNA polymerase</keyword>
<dbReference type="FunFam" id="3.10.20.370:FF:000001">
    <property type="entry name" value="Retrovirus-related Pol polyprotein from transposon 17.6-like protein"/>
    <property type="match status" value="1"/>
</dbReference>
<keyword evidence="7" id="KW-0255">Endonuclease</keyword>
<keyword evidence="10" id="KW-0229">DNA integration</keyword>
<evidence type="ECO:0000256" key="13">
    <source>
        <dbReference type="ARBA" id="ARBA00023125"/>
    </source>
</evidence>
<dbReference type="PANTHER" id="PTHR37984:SF5">
    <property type="entry name" value="PROTEIN NYNRIN-LIKE"/>
    <property type="match status" value="1"/>
</dbReference>
<evidence type="ECO:0000256" key="7">
    <source>
        <dbReference type="ARBA" id="ARBA00022759"/>
    </source>
</evidence>
<keyword evidence="12" id="KW-0239">DNA-directed DNA polymerase</keyword>
<organism evidence="16 17">
    <name type="scientific">Paspalum notatum var. saurae</name>
    <dbReference type="NCBI Taxonomy" id="547442"/>
    <lineage>
        <taxon>Eukaryota</taxon>
        <taxon>Viridiplantae</taxon>
        <taxon>Streptophyta</taxon>
        <taxon>Embryophyta</taxon>
        <taxon>Tracheophyta</taxon>
        <taxon>Spermatophyta</taxon>
        <taxon>Magnoliopsida</taxon>
        <taxon>Liliopsida</taxon>
        <taxon>Poales</taxon>
        <taxon>Poaceae</taxon>
        <taxon>PACMAD clade</taxon>
        <taxon>Panicoideae</taxon>
        <taxon>Andropogonodae</taxon>
        <taxon>Paspaleae</taxon>
        <taxon>Paspalinae</taxon>
        <taxon>Paspalum</taxon>
    </lineage>
</organism>
<accession>A0AAQ3UB18</accession>
<keyword evidence="9" id="KW-0460">Magnesium</keyword>
<keyword evidence="2" id="KW-0808">Transferase</keyword>
<evidence type="ECO:0000256" key="3">
    <source>
        <dbReference type="ARBA" id="ARBA00022695"/>
    </source>
</evidence>
<dbReference type="Pfam" id="PF17921">
    <property type="entry name" value="Integrase_H2C2"/>
    <property type="match status" value="1"/>
</dbReference>
<dbReference type="InterPro" id="IPR050951">
    <property type="entry name" value="Retrovirus_Pol_polyprotein"/>
</dbReference>
<dbReference type="EMBL" id="CP144752">
    <property type="protein sequence ID" value="WVZ88949.1"/>
    <property type="molecule type" value="Genomic_DNA"/>
</dbReference>
<evidence type="ECO:0000256" key="8">
    <source>
        <dbReference type="ARBA" id="ARBA00022801"/>
    </source>
</evidence>
<dbReference type="InterPro" id="IPR043502">
    <property type="entry name" value="DNA/RNA_pol_sf"/>
</dbReference>
<dbReference type="GO" id="GO:0006310">
    <property type="term" value="P:DNA recombination"/>
    <property type="evidence" value="ECO:0007669"/>
    <property type="project" value="UniProtKB-KW"/>
</dbReference>
<keyword evidence="14" id="KW-0233">DNA recombination</keyword>
<keyword evidence="17" id="KW-1185">Reference proteome</keyword>
<dbReference type="Pfam" id="PF24626">
    <property type="entry name" value="SH3_Tf2-1"/>
    <property type="match status" value="1"/>
</dbReference>
<feature type="domain" description="Integrase catalytic" evidence="15">
    <location>
        <begin position="405"/>
        <end position="572"/>
    </location>
</feature>
<dbReference type="InterPro" id="IPR036397">
    <property type="entry name" value="RNaseH_sf"/>
</dbReference>
<gene>
    <name evidence="16" type="ORF">U9M48_035416</name>
</gene>
<evidence type="ECO:0000256" key="6">
    <source>
        <dbReference type="ARBA" id="ARBA00022750"/>
    </source>
</evidence>
<dbReference type="GO" id="GO:0004190">
    <property type="term" value="F:aspartic-type endopeptidase activity"/>
    <property type="evidence" value="ECO:0007669"/>
    <property type="project" value="UniProtKB-KW"/>
</dbReference>
<dbReference type="Pfam" id="PF00078">
    <property type="entry name" value="RVT_1"/>
    <property type="match status" value="1"/>
</dbReference>
<dbReference type="GO" id="GO:0003887">
    <property type="term" value="F:DNA-directed DNA polymerase activity"/>
    <property type="evidence" value="ECO:0007669"/>
    <property type="project" value="UniProtKB-KW"/>
</dbReference>
<evidence type="ECO:0000256" key="5">
    <source>
        <dbReference type="ARBA" id="ARBA00022723"/>
    </source>
</evidence>
<dbReference type="InterPro" id="IPR000477">
    <property type="entry name" value="RT_dom"/>
</dbReference>
<dbReference type="SUPFAM" id="SSF56672">
    <property type="entry name" value="DNA/RNA polymerases"/>
    <property type="match status" value="1"/>
</dbReference>
<keyword evidence="5" id="KW-0479">Metal-binding</keyword>
<reference evidence="16 17" key="1">
    <citation type="submission" date="2024-02" db="EMBL/GenBank/DDBJ databases">
        <title>High-quality chromosome-scale genome assembly of Pensacola bahiagrass (Paspalum notatum Flugge var. saurae).</title>
        <authorList>
            <person name="Vega J.M."/>
            <person name="Podio M."/>
            <person name="Orjuela J."/>
            <person name="Siena L.A."/>
            <person name="Pessino S.C."/>
            <person name="Combes M.C."/>
            <person name="Mariac C."/>
            <person name="Albertini E."/>
            <person name="Pupilli F."/>
            <person name="Ortiz J.P.A."/>
            <person name="Leblanc O."/>
        </authorList>
    </citation>
    <scope>NUCLEOTIDE SEQUENCE [LARGE SCALE GENOMIC DNA]</scope>
    <source>
        <strain evidence="16">R1</strain>
        <tissue evidence="16">Leaf</tissue>
    </source>
</reference>
<dbReference type="Gene3D" id="3.30.420.10">
    <property type="entry name" value="Ribonuclease H-like superfamily/Ribonuclease H"/>
    <property type="match status" value="1"/>
</dbReference>
<dbReference type="PROSITE" id="PS50994">
    <property type="entry name" value="INTEGRASE"/>
    <property type="match status" value="1"/>
</dbReference>
<keyword evidence="4" id="KW-0540">Nuclease</keyword>
<evidence type="ECO:0000256" key="1">
    <source>
        <dbReference type="ARBA" id="ARBA00022670"/>
    </source>
</evidence>
<sequence>MYMMNSMFMEYLDKFVVIFIDDILIYSKTEEEHEEHLRLVLQKFREHKLYAKFSKCDFWTEEVKFLVRYLKVLEDVKGIRSFLGLAGYYRRFIEGFSEIAKPLIALLEKNIKFQWTSACQEAFEELKKRLTTAPVLTFLDMHKPFSVYCDASRLGLGCVLMQEGKVIAYASRQLRDHEKNYLTHDLELAAVVHALKVWRHYLFGQKCDIYTDHKSLKYIFTRTELNMRQRRWLELIKDYDLEIHYHPSKANVVADALSRKSQISLLWAKELPDELATEFDRLSTVSTEFEPTLEQEIRKGQLNDEKIKEIKELIKLDKAPRFRLDADGTVWHGDRICVPNIRSIRELILKEAHETAYSIHPGSEKMYQDLKQKFWWYGMKREVTEYVALCDVCQRVKAEYQKPTGLLQPFKILERKWEKISMDFIVGLPRTQSGFDSICVVVDRLTKVAHFILVKTTYSGVKLAKLYMSRIVCLHGVPKKIVSDRGTQFTFHFWKRLYESMDTKLNFSSTYHPQTDGQTERTNQILEDMLRACALQYSTSWDKSLPYAEFSYNNSYQASIKMSPFQALYGRRCRTPLHWDQPEDAERQRENLRIAQTRQKSYVDHRRRDLEVVVGDYVYLKVSPIRGLRRFKVKEKLAPRYIGPFKIIERKGEVAYQLGIAQQIIRSARCCLRVPEEQLQVDDLNVQDDLTYTEHPVQIFETAERTTRNRVIKMCKVKWSHHTAKGATW</sequence>
<evidence type="ECO:0000256" key="10">
    <source>
        <dbReference type="ARBA" id="ARBA00022908"/>
    </source>
</evidence>
<keyword evidence="8" id="KW-0378">Hydrolase</keyword>
<dbReference type="GO" id="GO:0003964">
    <property type="term" value="F:RNA-directed DNA polymerase activity"/>
    <property type="evidence" value="ECO:0007669"/>
    <property type="project" value="UniProtKB-KW"/>
</dbReference>
<dbReference type="Gene3D" id="1.10.340.70">
    <property type="match status" value="1"/>
</dbReference>
<dbReference type="GO" id="GO:0004519">
    <property type="term" value="F:endonuclease activity"/>
    <property type="evidence" value="ECO:0007669"/>
    <property type="project" value="UniProtKB-KW"/>
</dbReference>
<dbReference type="Proteomes" id="UP001341281">
    <property type="component" value="Chromosome 08"/>
</dbReference>
<dbReference type="GO" id="GO:0003677">
    <property type="term" value="F:DNA binding"/>
    <property type="evidence" value="ECO:0007669"/>
    <property type="project" value="UniProtKB-KW"/>
</dbReference>
<keyword evidence="3" id="KW-0548">Nucleotidyltransferase</keyword>